<name>A0A285TJS5_9HYPH</name>
<dbReference type="AlphaFoldDB" id="A0A285TJS5"/>
<evidence type="ECO:0000313" key="2">
    <source>
        <dbReference type="EMBL" id="SOC22357.1"/>
    </source>
</evidence>
<proteinExistence type="predicted"/>
<evidence type="ECO:0000259" key="1">
    <source>
        <dbReference type="Pfam" id="PF04168"/>
    </source>
</evidence>
<dbReference type="PANTHER" id="PTHR34595">
    <property type="entry name" value="BLR5612 PROTEIN"/>
    <property type="match status" value="1"/>
</dbReference>
<dbReference type="InterPro" id="IPR007296">
    <property type="entry name" value="DUF403"/>
</dbReference>
<dbReference type="Pfam" id="PF04168">
    <property type="entry name" value="Alpha-E"/>
    <property type="match status" value="1"/>
</dbReference>
<dbReference type="PANTHER" id="PTHR34595:SF7">
    <property type="entry name" value="SLL1039 PROTEIN"/>
    <property type="match status" value="1"/>
</dbReference>
<dbReference type="Proteomes" id="UP000219331">
    <property type="component" value="Unassembled WGS sequence"/>
</dbReference>
<reference evidence="2 3" key="1">
    <citation type="submission" date="2017-08" db="EMBL/GenBank/DDBJ databases">
        <authorList>
            <person name="de Groot N.N."/>
        </authorList>
    </citation>
    <scope>NUCLEOTIDE SEQUENCE [LARGE SCALE GENOMIC DNA]</scope>
    <source>
        <strain evidence="2 3">USBA 352</strain>
    </source>
</reference>
<gene>
    <name evidence="2" type="ORF">SAMN05421512_11252</name>
</gene>
<protein>
    <submittedName>
        <fullName evidence="2">Uncharacterized conserved protein, Alpha-E superfamily</fullName>
    </submittedName>
</protein>
<evidence type="ECO:0000313" key="3">
    <source>
        <dbReference type="Proteomes" id="UP000219331"/>
    </source>
</evidence>
<dbReference type="EMBL" id="OBML01000012">
    <property type="protein sequence ID" value="SOC22357.1"/>
    <property type="molecule type" value="Genomic_DNA"/>
</dbReference>
<dbReference type="OrthoDB" id="9803532at2"/>
<organism evidence="2 3">
    <name type="scientific">Stappia indica</name>
    <dbReference type="NCBI Taxonomy" id="538381"/>
    <lineage>
        <taxon>Bacteria</taxon>
        <taxon>Pseudomonadati</taxon>
        <taxon>Pseudomonadota</taxon>
        <taxon>Alphaproteobacteria</taxon>
        <taxon>Hyphomicrobiales</taxon>
        <taxon>Stappiaceae</taxon>
        <taxon>Stappia</taxon>
    </lineage>
</organism>
<accession>A0A285TJS5</accession>
<dbReference type="InterPro" id="IPR051680">
    <property type="entry name" value="ATP-dep_Glu-Cys_Ligase-2"/>
</dbReference>
<dbReference type="STRING" id="538381.GCA_001696535_00876"/>
<keyword evidence="3" id="KW-1185">Reference proteome</keyword>
<feature type="domain" description="DUF403" evidence="1">
    <location>
        <begin position="1"/>
        <end position="312"/>
    </location>
</feature>
<sequence>MLGRTAASLFWTSRYNERAENMARLLEVGYRIAMTPRLGQDAADDWRSTLVSAGCDQGFFAKHDELTKRSVVAHMLFDPENPSSVRSCIEAARNNARSVRTAITGEMWESLNTTYIDFMEVRPQHMTDDKLPGFLTWIKQRSMLFRGAMLGTLMRDEGYHFSQFGCFIERADNTSRILDVKYWILLPDNEVVGGDLDRYQWSTILRSVSAHRSYRHAYRDAQIRPFNIAEFLILRKEMPRSLAYCYDWIAESMDALTARYGEQPMSYDMARRTYQMLDGTTMQQVFQGGLHEFLGDMIARNNGLGAQLAADYHFA</sequence>
<dbReference type="RefSeq" id="WP_097176096.1">
    <property type="nucleotide sequence ID" value="NZ_OBML01000012.1"/>
</dbReference>